<dbReference type="EMBL" id="CP006272">
    <property type="protein sequence ID" value="AGZ41909.1"/>
    <property type="molecule type" value="Genomic_DNA"/>
</dbReference>
<reference evidence="10 11" key="1">
    <citation type="journal article" date="2014" name="J. Biotechnol.">
        <title>Complete genome sequence of the actinobacterium Actinoplanes friuliensis HAG 010964, producer of the lipopeptide antibiotic friulimycin.</title>
        <authorList>
            <person name="Ruckert C."/>
            <person name="Szczepanowski R."/>
            <person name="Albersmeier A."/>
            <person name="Goesmann A."/>
            <person name="Fischer N."/>
            <person name="Steinkamper A."/>
            <person name="Puhler A."/>
            <person name="Biener R."/>
            <person name="Schwartz D."/>
            <person name="Kalinowski J."/>
        </authorList>
    </citation>
    <scope>NUCLEOTIDE SEQUENCE [LARGE SCALE GENOMIC DNA]</scope>
    <source>
        <strain evidence="10 11">DSM 7358</strain>
    </source>
</reference>
<dbReference type="PANTHER" id="PTHR33908:SF11">
    <property type="entry name" value="MEMBRANE PROTEIN"/>
    <property type="match status" value="1"/>
</dbReference>
<keyword evidence="11" id="KW-1185">Reference proteome</keyword>
<sequence>MATEAPTQVIILAPVPDQIEAPPPPPRGSRTDLYVALGLTAVVLFFLAWNITGFPTATDDEGTYLAQAWAVQNGHGLAHYTYWYDHPPLAWIQLAGLAWVPAVLAPDLLAVAGGRIAMIPVVAASLLLVYLIGRRLEFSRWAAASALLIFGLSPLAITMNRQIYLDSFAVAWMLGALALALSPRKHLWHYAAAGAATAVSVLSKETMLITVPAVLVAMWQNAARTSTRPWAFGGYTSGIVLVGVFYPLYALLRGELFPGEGHVSLIGAWQFQLMSRSGTGTVLDEGSGTHSLITSWLYYDAVILAAGLVATVVALAVRRLRAPAIAATILAVVALRPGGYLPAMYVVQVLPFFALVIAGVADEGVRRLRPERSWWRWSIVGLAAVTALALVVPRWYVGVERALTTDDNASYLAAANYLRNDLPDQPDTTIVLDDVLWLDAVNAGYSRENVIWFYKLDLDTEVAARLPGGWRDVDYIVSTPALRQDLSTLPTVTKVLANSTPVASFGPVDGRIEIRRVDKEKS</sequence>
<dbReference type="AlphaFoldDB" id="U5VYE2"/>
<dbReference type="Proteomes" id="UP000017746">
    <property type="component" value="Chromosome"/>
</dbReference>
<keyword evidence="4" id="KW-0808">Transferase</keyword>
<protein>
    <recommendedName>
        <fullName evidence="9">ArnT-like N-terminal domain-containing protein</fullName>
    </recommendedName>
</protein>
<feature type="transmembrane region" description="Helical" evidence="8">
    <location>
        <begin position="345"/>
        <end position="362"/>
    </location>
</feature>
<dbReference type="InterPro" id="IPR003342">
    <property type="entry name" value="ArnT-like_N"/>
</dbReference>
<feature type="transmembrane region" description="Helical" evidence="8">
    <location>
        <begin position="33"/>
        <end position="51"/>
    </location>
</feature>
<evidence type="ECO:0000256" key="7">
    <source>
        <dbReference type="ARBA" id="ARBA00023136"/>
    </source>
</evidence>
<feature type="transmembrane region" description="Helical" evidence="8">
    <location>
        <begin position="90"/>
        <end position="109"/>
    </location>
</feature>
<evidence type="ECO:0000256" key="1">
    <source>
        <dbReference type="ARBA" id="ARBA00004651"/>
    </source>
</evidence>
<organism evidence="10 11">
    <name type="scientific">Actinoplanes friuliensis DSM 7358</name>
    <dbReference type="NCBI Taxonomy" id="1246995"/>
    <lineage>
        <taxon>Bacteria</taxon>
        <taxon>Bacillati</taxon>
        <taxon>Actinomycetota</taxon>
        <taxon>Actinomycetes</taxon>
        <taxon>Micromonosporales</taxon>
        <taxon>Micromonosporaceae</taxon>
        <taxon>Actinoplanes</taxon>
    </lineage>
</organism>
<dbReference type="eggNOG" id="COG1807">
    <property type="taxonomic scope" value="Bacteria"/>
</dbReference>
<name>U5VYE2_9ACTN</name>
<dbReference type="GO" id="GO:0009103">
    <property type="term" value="P:lipopolysaccharide biosynthetic process"/>
    <property type="evidence" value="ECO:0007669"/>
    <property type="project" value="UniProtKB-ARBA"/>
</dbReference>
<dbReference type="HOGENOM" id="CLU_027561_0_0_11"/>
<evidence type="ECO:0000256" key="4">
    <source>
        <dbReference type="ARBA" id="ARBA00022679"/>
    </source>
</evidence>
<dbReference type="GO" id="GO:0016763">
    <property type="term" value="F:pentosyltransferase activity"/>
    <property type="evidence" value="ECO:0007669"/>
    <property type="project" value="TreeGrafter"/>
</dbReference>
<feature type="transmembrane region" description="Helical" evidence="8">
    <location>
        <begin position="138"/>
        <end position="156"/>
    </location>
</feature>
<dbReference type="PATRIC" id="fig|1246995.3.peg.3685"/>
<dbReference type="KEGG" id="afs:AFR_18155"/>
<dbReference type="GO" id="GO:0006493">
    <property type="term" value="P:protein O-linked glycosylation"/>
    <property type="evidence" value="ECO:0007669"/>
    <property type="project" value="InterPro"/>
</dbReference>
<evidence type="ECO:0000256" key="6">
    <source>
        <dbReference type="ARBA" id="ARBA00022989"/>
    </source>
</evidence>
<keyword evidence="2" id="KW-1003">Cell membrane</keyword>
<keyword evidence="6 8" id="KW-1133">Transmembrane helix</keyword>
<evidence type="ECO:0000256" key="3">
    <source>
        <dbReference type="ARBA" id="ARBA00022676"/>
    </source>
</evidence>
<evidence type="ECO:0000256" key="5">
    <source>
        <dbReference type="ARBA" id="ARBA00022692"/>
    </source>
</evidence>
<proteinExistence type="predicted"/>
<accession>U5VYE2</accession>
<feature type="transmembrane region" description="Helical" evidence="8">
    <location>
        <begin position="296"/>
        <end position="315"/>
    </location>
</feature>
<feature type="transmembrane region" description="Helical" evidence="8">
    <location>
        <begin position="230"/>
        <end position="249"/>
    </location>
</feature>
<dbReference type="GO" id="GO:0005886">
    <property type="term" value="C:plasma membrane"/>
    <property type="evidence" value="ECO:0007669"/>
    <property type="project" value="UniProtKB-SubCell"/>
</dbReference>
<feature type="transmembrane region" description="Helical" evidence="8">
    <location>
        <begin position="187"/>
        <end position="218"/>
    </location>
</feature>
<dbReference type="GO" id="GO:0000030">
    <property type="term" value="F:mannosyltransferase activity"/>
    <property type="evidence" value="ECO:0007669"/>
    <property type="project" value="InterPro"/>
</dbReference>
<dbReference type="OrthoDB" id="3207667at2"/>
<comment type="subcellular location">
    <subcellularLocation>
        <location evidence="1">Cell membrane</location>
        <topology evidence="1">Multi-pass membrane protein</topology>
    </subcellularLocation>
</comment>
<dbReference type="InterPro" id="IPR050297">
    <property type="entry name" value="LipidA_mod_glycosyltrf_83"/>
</dbReference>
<dbReference type="PANTHER" id="PTHR33908">
    <property type="entry name" value="MANNOSYLTRANSFERASE YKCB-RELATED"/>
    <property type="match status" value="1"/>
</dbReference>
<feature type="transmembrane region" description="Helical" evidence="8">
    <location>
        <begin position="374"/>
        <end position="396"/>
    </location>
</feature>
<dbReference type="Pfam" id="PF02366">
    <property type="entry name" value="PMT"/>
    <property type="match status" value="1"/>
</dbReference>
<dbReference type="STRING" id="1246995.AFR_18155"/>
<feature type="domain" description="ArnT-like N-terminal" evidence="9">
    <location>
        <begin position="122"/>
        <end position="220"/>
    </location>
</feature>
<keyword evidence="3" id="KW-0328">Glycosyltransferase</keyword>
<evidence type="ECO:0000313" key="10">
    <source>
        <dbReference type="EMBL" id="AGZ41909.1"/>
    </source>
</evidence>
<gene>
    <name evidence="10" type="ORF">AFR_18155</name>
</gene>
<evidence type="ECO:0000259" key="9">
    <source>
        <dbReference type="Pfam" id="PF02366"/>
    </source>
</evidence>
<keyword evidence="5 8" id="KW-0812">Transmembrane</keyword>
<feature type="transmembrane region" description="Helical" evidence="8">
    <location>
        <begin position="163"/>
        <end position="181"/>
    </location>
</feature>
<keyword evidence="7 8" id="KW-0472">Membrane</keyword>
<feature type="transmembrane region" description="Helical" evidence="8">
    <location>
        <begin position="116"/>
        <end position="132"/>
    </location>
</feature>
<evidence type="ECO:0000256" key="8">
    <source>
        <dbReference type="SAM" id="Phobius"/>
    </source>
</evidence>
<evidence type="ECO:0000313" key="11">
    <source>
        <dbReference type="Proteomes" id="UP000017746"/>
    </source>
</evidence>
<evidence type="ECO:0000256" key="2">
    <source>
        <dbReference type="ARBA" id="ARBA00022475"/>
    </source>
</evidence>